<accession>A0A9X1I9R3</accession>
<keyword evidence="3" id="KW-1185">Reference proteome</keyword>
<sequence>MIRVLALLLLAAPAMAQAPRCGFGLGLEGLRGADRHLRAGSAAEGLLAGREAADAAAAALTEAAARLAGCGCPLAAEQVREAAGLAEQARSEAGPDRLRRTLDRARFSLGQARERLDRRGCS</sequence>
<dbReference type="AlphaFoldDB" id="A0A9X1I9R3"/>
<evidence type="ECO:0000313" key="2">
    <source>
        <dbReference type="EMBL" id="MCB4820866.1"/>
    </source>
</evidence>
<evidence type="ECO:0008006" key="4">
    <source>
        <dbReference type="Google" id="ProtNLM"/>
    </source>
</evidence>
<proteinExistence type="predicted"/>
<organism evidence="2 3">
    <name type="scientific">Roseicella aerolata</name>
    <dbReference type="NCBI Taxonomy" id="2883479"/>
    <lineage>
        <taxon>Bacteria</taxon>
        <taxon>Pseudomonadati</taxon>
        <taxon>Pseudomonadota</taxon>
        <taxon>Alphaproteobacteria</taxon>
        <taxon>Acetobacterales</taxon>
        <taxon>Roseomonadaceae</taxon>
        <taxon>Roseicella</taxon>
    </lineage>
</organism>
<dbReference type="RefSeq" id="WP_226604735.1">
    <property type="nucleotide sequence ID" value="NZ_JAJAQI010000004.1"/>
</dbReference>
<evidence type="ECO:0000256" key="1">
    <source>
        <dbReference type="SAM" id="SignalP"/>
    </source>
</evidence>
<gene>
    <name evidence="2" type="ORF">LHA35_03870</name>
</gene>
<keyword evidence="1" id="KW-0732">Signal</keyword>
<name>A0A9X1I9R3_9PROT</name>
<protein>
    <recommendedName>
        <fullName evidence="4">UrcA family protein</fullName>
    </recommendedName>
</protein>
<dbReference type="Proteomes" id="UP001139311">
    <property type="component" value="Unassembled WGS sequence"/>
</dbReference>
<reference evidence="2" key="1">
    <citation type="submission" date="2021-10" db="EMBL/GenBank/DDBJ databases">
        <title>Roseicella aerolatum sp. nov., isolated from aerosols of e-waste dismantling site.</title>
        <authorList>
            <person name="Qin T."/>
        </authorList>
    </citation>
    <scope>NUCLEOTIDE SEQUENCE</scope>
    <source>
        <strain evidence="2">GB24</strain>
    </source>
</reference>
<feature type="chain" id="PRO_5040720999" description="UrcA family protein" evidence="1">
    <location>
        <begin position="17"/>
        <end position="122"/>
    </location>
</feature>
<evidence type="ECO:0000313" key="3">
    <source>
        <dbReference type="Proteomes" id="UP001139311"/>
    </source>
</evidence>
<comment type="caution">
    <text evidence="2">The sequence shown here is derived from an EMBL/GenBank/DDBJ whole genome shotgun (WGS) entry which is preliminary data.</text>
</comment>
<dbReference type="EMBL" id="JAJAQI010000004">
    <property type="protein sequence ID" value="MCB4820866.1"/>
    <property type="molecule type" value="Genomic_DNA"/>
</dbReference>
<feature type="signal peptide" evidence="1">
    <location>
        <begin position="1"/>
        <end position="16"/>
    </location>
</feature>